<protein>
    <submittedName>
        <fullName evidence="4">MAM and LDL-receptor class A domain-containing protein 1,MAM and LDL-receptor class A domain-containing protein 2</fullName>
    </submittedName>
</protein>
<reference evidence="4 5" key="1">
    <citation type="submission" date="2020-06" db="EMBL/GenBank/DDBJ databases">
        <authorList>
            <person name="Li R."/>
            <person name="Bekaert M."/>
        </authorList>
    </citation>
    <scope>NUCLEOTIDE SEQUENCE [LARGE SCALE GENOMIC DNA]</scope>
    <source>
        <strain evidence="5">wild</strain>
    </source>
</reference>
<evidence type="ECO:0000313" key="4">
    <source>
        <dbReference type="EMBL" id="CAC5378863.1"/>
    </source>
</evidence>
<dbReference type="OrthoDB" id="412155at2759"/>
<dbReference type="Gene3D" id="2.60.120.200">
    <property type="match status" value="1"/>
</dbReference>
<dbReference type="Proteomes" id="UP000507470">
    <property type="component" value="Unassembled WGS sequence"/>
</dbReference>
<dbReference type="PANTHER" id="PTHR23282">
    <property type="entry name" value="APICAL ENDOSOMAL GLYCOPROTEIN PRECURSOR"/>
    <property type="match status" value="1"/>
</dbReference>
<dbReference type="PROSITE" id="PS50060">
    <property type="entry name" value="MAM_2"/>
    <property type="match status" value="1"/>
</dbReference>
<dbReference type="InterPro" id="IPR013320">
    <property type="entry name" value="ConA-like_dom_sf"/>
</dbReference>
<keyword evidence="4" id="KW-0675">Receptor</keyword>
<keyword evidence="2" id="KW-1015">Disulfide bond</keyword>
<name>A0A6J8B5R9_MYTCO</name>
<dbReference type="GO" id="GO:0016020">
    <property type="term" value="C:membrane"/>
    <property type="evidence" value="ECO:0007669"/>
    <property type="project" value="InterPro"/>
</dbReference>
<dbReference type="FunFam" id="2.60.120.200:FF:000182">
    <property type="entry name" value="MAM and LDL-receptor class A domain-containing protein 1"/>
    <property type="match status" value="1"/>
</dbReference>
<feature type="domain" description="MAM" evidence="3">
    <location>
        <begin position="25"/>
        <end position="185"/>
    </location>
</feature>
<organism evidence="4 5">
    <name type="scientific">Mytilus coruscus</name>
    <name type="common">Sea mussel</name>
    <dbReference type="NCBI Taxonomy" id="42192"/>
    <lineage>
        <taxon>Eukaryota</taxon>
        <taxon>Metazoa</taxon>
        <taxon>Spiralia</taxon>
        <taxon>Lophotrochozoa</taxon>
        <taxon>Mollusca</taxon>
        <taxon>Bivalvia</taxon>
        <taxon>Autobranchia</taxon>
        <taxon>Pteriomorphia</taxon>
        <taxon>Mytilida</taxon>
        <taxon>Mytiloidea</taxon>
        <taxon>Mytilidae</taxon>
        <taxon>Mytilinae</taxon>
        <taxon>Mytilus</taxon>
    </lineage>
</organism>
<evidence type="ECO:0000256" key="2">
    <source>
        <dbReference type="ARBA" id="ARBA00023157"/>
    </source>
</evidence>
<keyword evidence="1" id="KW-0677">Repeat</keyword>
<dbReference type="InterPro" id="IPR051560">
    <property type="entry name" value="MAM_domain-containing"/>
</dbReference>
<dbReference type="SMART" id="SM00137">
    <property type="entry name" value="MAM"/>
    <property type="match status" value="1"/>
</dbReference>
<dbReference type="CDD" id="cd06263">
    <property type="entry name" value="MAM"/>
    <property type="match status" value="1"/>
</dbReference>
<dbReference type="AlphaFoldDB" id="A0A6J8B5R9"/>
<dbReference type="InterPro" id="IPR000998">
    <property type="entry name" value="MAM_dom"/>
</dbReference>
<dbReference type="PANTHER" id="PTHR23282:SF101">
    <property type="entry name" value="MAM DOMAIN-CONTAINING PROTEIN"/>
    <property type="match status" value="1"/>
</dbReference>
<proteinExistence type="predicted"/>
<dbReference type="EMBL" id="CACVKT020002616">
    <property type="protein sequence ID" value="CAC5378863.1"/>
    <property type="molecule type" value="Genomic_DNA"/>
</dbReference>
<evidence type="ECO:0000313" key="5">
    <source>
        <dbReference type="Proteomes" id="UP000507470"/>
    </source>
</evidence>
<dbReference type="Pfam" id="PF00629">
    <property type="entry name" value="MAM"/>
    <property type="match status" value="1"/>
</dbReference>
<keyword evidence="5" id="KW-1185">Reference proteome</keyword>
<dbReference type="SUPFAM" id="SSF49899">
    <property type="entry name" value="Concanavalin A-like lectins/glucanases"/>
    <property type="match status" value="1"/>
</dbReference>
<evidence type="ECO:0000259" key="3">
    <source>
        <dbReference type="PROSITE" id="PS50060"/>
    </source>
</evidence>
<accession>A0A6J8B5R9</accession>
<sequence length="186" mass="20453">MTSSTLAPVPTVATTMASSSAPSIYDCNFEQNLCNWSQSISDEFDWTRNKGRTSSSDTGPITDHTTGTDAGFYIYIEVSAPRKPNQKAQIVSANIVTTTTKCLRFWYHMYGLNIKTLNVYLKSSATPGKLFWTHKGSLSNKWYQAQVDIQGNSTYKIMFEAVVGHGVRGDIAVDDITVREGSCAGL</sequence>
<gene>
    <name evidence="4" type="ORF">MCOR_14999</name>
</gene>
<dbReference type="PRINTS" id="PR00020">
    <property type="entry name" value="MAMDOMAIN"/>
</dbReference>
<evidence type="ECO:0000256" key="1">
    <source>
        <dbReference type="ARBA" id="ARBA00022737"/>
    </source>
</evidence>